<dbReference type="EMBL" id="LYXU01000137">
    <property type="protein sequence ID" value="OBS15746.1"/>
    <property type="molecule type" value="Genomic_DNA"/>
</dbReference>
<dbReference type="InterPro" id="IPR008906">
    <property type="entry name" value="HATC_C_dom"/>
</dbReference>
<dbReference type="AlphaFoldDB" id="A0A1B8A5J0"/>
<dbReference type="GO" id="GO:0005634">
    <property type="term" value="C:nucleus"/>
    <property type="evidence" value="ECO:0007669"/>
    <property type="project" value="UniProtKB-SubCell"/>
</dbReference>
<organism evidence="8 9">
    <name type="scientific">Fusarium poae</name>
    <dbReference type="NCBI Taxonomy" id="36050"/>
    <lineage>
        <taxon>Eukaryota</taxon>
        <taxon>Fungi</taxon>
        <taxon>Dikarya</taxon>
        <taxon>Ascomycota</taxon>
        <taxon>Pezizomycotina</taxon>
        <taxon>Sordariomycetes</taxon>
        <taxon>Hypocreomycetidae</taxon>
        <taxon>Hypocreales</taxon>
        <taxon>Nectriaceae</taxon>
        <taxon>Fusarium</taxon>
    </lineage>
</organism>
<evidence type="ECO:0000313" key="9">
    <source>
        <dbReference type="Proteomes" id="UP000091967"/>
    </source>
</evidence>
<dbReference type="Pfam" id="PF05699">
    <property type="entry name" value="Dimer_Tnp_hAT"/>
    <property type="match status" value="1"/>
</dbReference>
<evidence type="ECO:0000256" key="3">
    <source>
        <dbReference type="ARBA" id="ARBA00022771"/>
    </source>
</evidence>
<dbReference type="PANTHER" id="PTHR46481:SF10">
    <property type="entry name" value="ZINC FINGER BED DOMAIN-CONTAINING PROTEIN 39"/>
    <property type="match status" value="1"/>
</dbReference>
<dbReference type="InterPro" id="IPR052035">
    <property type="entry name" value="ZnF_BED_domain_contain"/>
</dbReference>
<comment type="subcellular location">
    <subcellularLocation>
        <location evidence="1">Nucleus</location>
    </subcellularLocation>
</comment>
<dbReference type="PANTHER" id="PTHR46481">
    <property type="entry name" value="ZINC FINGER BED DOMAIN-CONTAINING PROTEIN 4"/>
    <property type="match status" value="1"/>
</dbReference>
<keyword evidence="2" id="KW-0479">Metal-binding</keyword>
<accession>A0A1B8A5J0</accession>
<feature type="domain" description="MULE transposase" evidence="7">
    <location>
        <begin position="40"/>
        <end position="136"/>
    </location>
</feature>
<sequence length="937" mass="108415">MLDEKEGFWSQFQTGPDGRVKAVLFAHPESVAYLQAYPDVLILDCTYKTNKYGMPLLDLIGVDSCQRSFCVAFAFLSGECEEDYFWALDRFRSLCENHRIRHPSVILTDRCLACMNAVDTCFPSSRPLLCLWHANKAVLRYCQPRFTRQTQGDNPRIEAWNEFYGHWHSIIKSPNEQTFHERVSEFEKKYLPDYIEEVRYIKTNWLDQYKEKLVKAWVNQHPHFDNVVTSRDQCGDPTLPMHDSSSRSSRSIIKDWDAVSQAVRSHWVLSARTGQATGWFWAHGYDVQARSKGNESGPHTWLCCHCVQHGVPRPKAYVSSNTRNIEGHLSKAHNIFHPDPSKATRYMQERPPNQLTLHDLAARKRKRDDFHDELVTRFDKTTFQRHIVQWITDANLSFRVPEHKGLQKVFQYLNPLVHETSANLTHETVRVRIIDEFNTYKSRVIHALSRSPSHPFFSINAFFLDEDTFQPRKIVLGLPNVAIAHTGENISAAIMEVLDDFGNEGAVEAIGHKLQWQNPASRRIRCFGHILHLVAKALLFIKDSNTLEDHDADDFTEWTKRGPVGKLHNLVVWVNRSNKATAILRKIQDEDPDKSYPGTLDVVLDNGTSWLSQYYMIERAIKLRRYLEELIDITIQSSRKFQRPRSTRTQPPSQLPRCLEEANLLSEADWDALSWFRDILRMFDSCLLRLEGDCQLRVRKGGVEAQYGIIWQVAVAYEFLLSTLEKAKTEATHRVEPSYYSSCVNSAWAKLNKYYTKLDETPIYYAATVLHPGIQWSFLTKAYGEKEEWLFAARQLIQKLWEEEYRDLPAQWEISSNELIPSTRHGHDEATDELERWLSTKQDIYTTYHNPLEYWSAKRFEYPRVAKMAIDILSVPAMASECERTFSSAGSMVSPKRSRLDASTIAVTQTVRSWLRAGLLEGYEGLLKEVGDDTAED</sequence>
<keyword evidence="5" id="KW-0539">Nucleus</keyword>
<dbReference type="SUPFAM" id="SSF53098">
    <property type="entry name" value="Ribonuclease H-like"/>
    <property type="match status" value="1"/>
</dbReference>
<feature type="domain" description="HAT C-terminal dimerisation" evidence="6">
    <location>
        <begin position="833"/>
        <end position="915"/>
    </location>
</feature>
<gene>
    <name evidence="8" type="ORF">FPOA_13472</name>
</gene>
<dbReference type="Proteomes" id="UP000091967">
    <property type="component" value="Unassembled WGS sequence"/>
</dbReference>
<reference evidence="8 9" key="1">
    <citation type="submission" date="2016-06" db="EMBL/GenBank/DDBJ databases">
        <title>Living apart together: crosstalk between the core and supernumerary genomes in a fungal plant pathogen.</title>
        <authorList>
            <person name="Vanheule A."/>
            <person name="Audenaert K."/>
            <person name="Warris S."/>
            <person name="Van De Geest H."/>
            <person name="Schijlen E."/>
            <person name="Hofte M."/>
            <person name="De Saeger S."/>
            <person name="Haesaert G."/>
            <person name="Waalwijk C."/>
            <person name="Van Der Lee T."/>
        </authorList>
    </citation>
    <scope>NUCLEOTIDE SEQUENCE [LARGE SCALE GENOMIC DNA]</scope>
    <source>
        <strain evidence="8 9">2516</strain>
    </source>
</reference>
<dbReference type="InterPro" id="IPR018289">
    <property type="entry name" value="MULE_transposase_dom"/>
</dbReference>
<evidence type="ECO:0008006" key="10">
    <source>
        <dbReference type="Google" id="ProtNLM"/>
    </source>
</evidence>
<dbReference type="Pfam" id="PF10551">
    <property type="entry name" value="MULE"/>
    <property type="match status" value="1"/>
</dbReference>
<keyword evidence="4" id="KW-0862">Zinc</keyword>
<comment type="caution">
    <text evidence="8">The sequence shown here is derived from an EMBL/GenBank/DDBJ whole genome shotgun (WGS) entry which is preliminary data.</text>
</comment>
<evidence type="ECO:0000256" key="2">
    <source>
        <dbReference type="ARBA" id="ARBA00022723"/>
    </source>
</evidence>
<evidence type="ECO:0000259" key="7">
    <source>
        <dbReference type="Pfam" id="PF10551"/>
    </source>
</evidence>
<dbReference type="InterPro" id="IPR012337">
    <property type="entry name" value="RNaseH-like_sf"/>
</dbReference>
<dbReference type="GO" id="GO:0046983">
    <property type="term" value="F:protein dimerization activity"/>
    <property type="evidence" value="ECO:0007669"/>
    <property type="project" value="InterPro"/>
</dbReference>
<name>A0A1B8A5J0_FUSPO</name>
<evidence type="ECO:0000259" key="6">
    <source>
        <dbReference type="Pfam" id="PF05699"/>
    </source>
</evidence>
<keyword evidence="9" id="KW-1185">Reference proteome</keyword>
<keyword evidence="3" id="KW-0863">Zinc-finger</keyword>
<proteinExistence type="predicted"/>
<evidence type="ECO:0000313" key="8">
    <source>
        <dbReference type="EMBL" id="OBS15746.1"/>
    </source>
</evidence>
<evidence type="ECO:0000256" key="1">
    <source>
        <dbReference type="ARBA" id="ARBA00004123"/>
    </source>
</evidence>
<protein>
    <recommendedName>
        <fullName evidence="10">HAT C-terminal dimerisation domain-containing protein</fullName>
    </recommendedName>
</protein>
<evidence type="ECO:0000256" key="4">
    <source>
        <dbReference type="ARBA" id="ARBA00022833"/>
    </source>
</evidence>
<evidence type="ECO:0000256" key="5">
    <source>
        <dbReference type="ARBA" id="ARBA00023242"/>
    </source>
</evidence>
<dbReference type="GO" id="GO:0008270">
    <property type="term" value="F:zinc ion binding"/>
    <property type="evidence" value="ECO:0007669"/>
    <property type="project" value="UniProtKB-KW"/>
</dbReference>